<dbReference type="PANTHER" id="PTHR47485">
    <property type="entry name" value="THYLAKOID LUMENAL 17.4 KDA PROTEIN, CHLOROPLASTIC"/>
    <property type="match status" value="1"/>
</dbReference>
<accession>A0A1I7JGD0</accession>
<evidence type="ECO:0000313" key="3">
    <source>
        <dbReference type="EMBL" id="SFU84204.1"/>
    </source>
</evidence>
<dbReference type="PANTHER" id="PTHR47485:SF1">
    <property type="entry name" value="THYLAKOID LUMENAL 17.4 KDA PROTEIN, CHLOROPLASTIC"/>
    <property type="match status" value="1"/>
</dbReference>
<protein>
    <submittedName>
        <fullName evidence="3">Pentapeptide repeat-containing protein</fullName>
    </submittedName>
</protein>
<evidence type="ECO:0000256" key="2">
    <source>
        <dbReference type="SAM" id="SignalP"/>
    </source>
</evidence>
<dbReference type="InterPro" id="IPR001646">
    <property type="entry name" value="5peptide_repeat"/>
</dbReference>
<keyword evidence="1" id="KW-0677">Repeat</keyword>
<dbReference type="Proteomes" id="UP000183656">
    <property type="component" value="Unassembled WGS sequence"/>
</dbReference>
<evidence type="ECO:0000256" key="1">
    <source>
        <dbReference type="ARBA" id="ARBA00022737"/>
    </source>
</evidence>
<dbReference type="Pfam" id="PF00805">
    <property type="entry name" value="Pentapeptide"/>
    <property type="match status" value="2"/>
</dbReference>
<name>A0A1I7JGD0_9BURK</name>
<dbReference type="EMBL" id="FPBX01000026">
    <property type="protein sequence ID" value="SFU84204.1"/>
    <property type="molecule type" value="Genomic_DNA"/>
</dbReference>
<dbReference type="SUPFAM" id="SSF141571">
    <property type="entry name" value="Pentapeptide repeat-like"/>
    <property type="match status" value="1"/>
</dbReference>
<dbReference type="STRING" id="343013.SAMN04489707_10265"/>
<proteinExistence type="predicted"/>
<evidence type="ECO:0000313" key="4">
    <source>
        <dbReference type="Proteomes" id="UP000183656"/>
    </source>
</evidence>
<reference evidence="3 4" key="1">
    <citation type="submission" date="2016-10" db="EMBL/GenBank/DDBJ databases">
        <authorList>
            <person name="de Groot N.N."/>
        </authorList>
    </citation>
    <scope>NUCLEOTIDE SEQUENCE [LARGE SCALE GENOMIC DNA]</scope>
    <source>
        <strain evidence="3 4">R-24608</strain>
    </source>
</reference>
<organism evidence="3 4">
    <name type="scientific">Paenacidovorax caeni</name>
    <dbReference type="NCBI Taxonomy" id="343013"/>
    <lineage>
        <taxon>Bacteria</taxon>
        <taxon>Pseudomonadati</taxon>
        <taxon>Pseudomonadota</taxon>
        <taxon>Betaproteobacteria</taxon>
        <taxon>Burkholderiales</taxon>
        <taxon>Comamonadaceae</taxon>
        <taxon>Paenacidovorax</taxon>
    </lineage>
</organism>
<gene>
    <name evidence="3" type="ORF">SAMN04489707_10265</name>
</gene>
<dbReference type="PROSITE" id="PS51257">
    <property type="entry name" value="PROKAR_LIPOPROTEIN"/>
    <property type="match status" value="1"/>
</dbReference>
<keyword evidence="2" id="KW-0732">Signal</keyword>
<dbReference type="AlphaFoldDB" id="A0A1I7JGD0"/>
<feature type="signal peptide" evidence="2">
    <location>
        <begin position="1"/>
        <end position="21"/>
    </location>
</feature>
<keyword evidence="4" id="KW-1185">Reference proteome</keyword>
<sequence>MCISLRTLPALALAFALSACGGGSLEPVTQKGFGPSQLYDPARNPTGRVLQEGDTGIVMHGGSGPQQVWFEIGEAATYGVELEDEDLATLARLEIADASGQTLAWADATQRAASASLAPGRHVLRLAAAPAAPAEGTPLFIRFGAGSAKASTAKANGWDVLSTVFTKACPECDLRGAHLALLLLYDANLRGARLNDANLSQAHLMRADLRQTVLQQANLERANLEEANLSGADLRRANLHGANLRNAKLFGANLAGADFRGATWMDGRTCAAASLAGECR</sequence>
<dbReference type="RefSeq" id="WP_074930289.1">
    <property type="nucleotide sequence ID" value="NZ_CYIG01000021.1"/>
</dbReference>
<feature type="chain" id="PRO_5010297071" evidence="2">
    <location>
        <begin position="22"/>
        <end position="280"/>
    </location>
</feature>
<dbReference type="Gene3D" id="2.160.20.80">
    <property type="entry name" value="E3 ubiquitin-protein ligase SopA"/>
    <property type="match status" value="1"/>
</dbReference>